<proteinExistence type="predicted"/>
<dbReference type="EMBL" id="CASHTH010004464">
    <property type="protein sequence ID" value="CAI8057639.1"/>
    <property type="molecule type" value="Genomic_DNA"/>
</dbReference>
<evidence type="ECO:0000313" key="2">
    <source>
        <dbReference type="Proteomes" id="UP001174909"/>
    </source>
</evidence>
<dbReference type="Gene3D" id="2.30.29.30">
    <property type="entry name" value="Pleckstrin-homology domain (PH domain)/Phosphotyrosine-binding domain (PTB)"/>
    <property type="match status" value="1"/>
</dbReference>
<dbReference type="AlphaFoldDB" id="A0AA35XHH1"/>
<name>A0AA35XHH1_GEOBA</name>
<organism evidence="1 2">
    <name type="scientific">Geodia barretti</name>
    <name type="common">Barrett's horny sponge</name>
    <dbReference type="NCBI Taxonomy" id="519541"/>
    <lineage>
        <taxon>Eukaryota</taxon>
        <taxon>Metazoa</taxon>
        <taxon>Porifera</taxon>
        <taxon>Demospongiae</taxon>
        <taxon>Heteroscleromorpha</taxon>
        <taxon>Tetractinellida</taxon>
        <taxon>Astrophorina</taxon>
        <taxon>Geodiidae</taxon>
        <taxon>Geodia</taxon>
    </lineage>
</organism>
<accession>A0AA35XHH1</accession>
<keyword evidence="2" id="KW-1185">Reference proteome</keyword>
<sequence length="112" mass="13148">MFHGQIERPFKAVHILTYSDKRVTVALNPHCLHILDSKSPPGIMLYLTYDQLSWEFEEAPEDGEDFYSSLWLEFDSVLELEDREEKVTKRVQVFSRQVTQTTSTSFFTNELL</sequence>
<evidence type="ECO:0000313" key="1">
    <source>
        <dbReference type="EMBL" id="CAI8057639.1"/>
    </source>
</evidence>
<reference evidence="1" key="1">
    <citation type="submission" date="2023-03" db="EMBL/GenBank/DDBJ databases">
        <authorList>
            <person name="Steffen K."/>
            <person name="Cardenas P."/>
        </authorList>
    </citation>
    <scope>NUCLEOTIDE SEQUENCE</scope>
</reference>
<gene>
    <name evidence="1" type="ORF">GBAR_LOCUS31409</name>
</gene>
<protein>
    <submittedName>
        <fullName evidence="1">Uncharacterized protein</fullName>
    </submittedName>
</protein>
<dbReference type="Proteomes" id="UP001174909">
    <property type="component" value="Unassembled WGS sequence"/>
</dbReference>
<dbReference type="InterPro" id="IPR011993">
    <property type="entry name" value="PH-like_dom_sf"/>
</dbReference>
<comment type="caution">
    <text evidence="1">The sequence shown here is derived from an EMBL/GenBank/DDBJ whole genome shotgun (WGS) entry which is preliminary data.</text>
</comment>